<evidence type="ECO:0000256" key="4">
    <source>
        <dbReference type="ARBA" id="ARBA00012030"/>
    </source>
</evidence>
<dbReference type="PROSITE" id="PS00130">
    <property type="entry name" value="U_DNA_GLYCOSYLASE"/>
    <property type="match status" value="1"/>
</dbReference>
<evidence type="ECO:0000256" key="2">
    <source>
        <dbReference type="ARBA" id="ARBA00002631"/>
    </source>
</evidence>
<evidence type="ECO:0000259" key="12">
    <source>
        <dbReference type="SMART" id="SM00986"/>
    </source>
</evidence>
<evidence type="ECO:0000313" key="14">
    <source>
        <dbReference type="Proteomes" id="UP000245021"/>
    </source>
</evidence>
<name>A0A2R5HET8_9LACT</name>
<comment type="catalytic activity">
    <reaction evidence="1 9 11">
        <text>Hydrolyzes single-stranded DNA or mismatched double-stranded DNA and polynucleotides, releasing free uracil.</text>
        <dbReference type="EC" id="3.2.2.27"/>
    </reaction>
</comment>
<dbReference type="RefSeq" id="WP_109245554.1">
    <property type="nucleotide sequence ID" value="NZ_BFFO01000003.1"/>
</dbReference>
<keyword evidence="6 9" id="KW-0227">DNA damage</keyword>
<organism evidence="13 14">
    <name type="scientific">Lactococcus termiticola</name>
    <dbReference type="NCBI Taxonomy" id="2169526"/>
    <lineage>
        <taxon>Bacteria</taxon>
        <taxon>Bacillati</taxon>
        <taxon>Bacillota</taxon>
        <taxon>Bacilli</taxon>
        <taxon>Lactobacillales</taxon>
        <taxon>Streptococcaceae</taxon>
        <taxon>Lactococcus</taxon>
    </lineage>
</organism>
<keyword evidence="14" id="KW-1185">Reference proteome</keyword>
<dbReference type="GO" id="GO:0004844">
    <property type="term" value="F:uracil DNA N-glycosylase activity"/>
    <property type="evidence" value="ECO:0007669"/>
    <property type="project" value="UniProtKB-UniRule"/>
</dbReference>
<keyword evidence="7 9" id="KW-0378">Hydrolase</keyword>
<dbReference type="EC" id="3.2.2.27" evidence="4 9"/>
<evidence type="ECO:0000256" key="11">
    <source>
        <dbReference type="RuleBase" id="RU003780"/>
    </source>
</evidence>
<feature type="domain" description="Uracil-DNA glycosylase-like" evidence="12">
    <location>
        <begin position="43"/>
        <end position="203"/>
    </location>
</feature>
<evidence type="ECO:0000256" key="6">
    <source>
        <dbReference type="ARBA" id="ARBA00022763"/>
    </source>
</evidence>
<evidence type="ECO:0000256" key="7">
    <source>
        <dbReference type="ARBA" id="ARBA00022801"/>
    </source>
</evidence>
<sequence length="215" mass="24182">MKNTDWARALADYDFRGIDEFVEKVYQSGPVYPKKEKIYAALELTPLADTKVVILGQDPYPQAGKAQGLAFSYPNSFKVSRPDSMVNIQKELQEEGFDKQDTDLTAWAKQGVLLLNAVLTVPENQANGHAGKVWEPLTDRLIQLASEDARPKVFLLWGGYARKKAKLIDKTKHLVLESAHPSPLSARRGFFGSDSFLKANRFLEEQGRDPIDWSK</sequence>
<dbReference type="NCBIfam" id="NF003588">
    <property type="entry name" value="PRK05254.1-1"/>
    <property type="match status" value="1"/>
</dbReference>
<gene>
    <name evidence="9 13" type="primary">ung</name>
    <name evidence="13" type="ORF">NtB2_00697</name>
</gene>
<evidence type="ECO:0000256" key="8">
    <source>
        <dbReference type="ARBA" id="ARBA00023204"/>
    </source>
</evidence>
<dbReference type="InterPro" id="IPR018085">
    <property type="entry name" value="Ura-DNA_Glyclase_AS"/>
</dbReference>
<dbReference type="PANTHER" id="PTHR11264:SF0">
    <property type="entry name" value="URACIL-DNA GLYCOSYLASE"/>
    <property type="match status" value="1"/>
</dbReference>
<evidence type="ECO:0000256" key="3">
    <source>
        <dbReference type="ARBA" id="ARBA00008184"/>
    </source>
</evidence>
<keyword evidence="9" id="KW-0963">Cytoplasm</keyword>
<evidence type="ECO:0000256" key="9">
    <source>
        <dbReference type="HAMAP-Rule" id="MF_00148"/>
    </source>
</evidence>
<reference evidence="13 14" key="1">
    <citation type="journal article" date="2018" name="Genome Announc.">
        <title>Draft Genome Sequence of Lactococcus sp. Strain NtB2 (JCM 32569), Isolated from the Gut of the Higher Termite Nasutitermes takasagoensis.</title>
        <authorList>
            <person name="Noda S."/>
            <person name="Aihara C."/>
            <person name="Yuki M."/>
            <person name="Ohkuma M."/>
        </authorList>
    </citation>
    <scope>NUCLEOTIDE SEQUENCE [LARGE SCALE GENOMIC DNA]</scope>
    <source>
        <strain evidence="13 14">NtB2</strain>
    </source>
</reference>
<dbReference type="GO" id="GO:0005737">
    <property type="term" value="C:cytoplasm"/>
    <property type="evidence" value="ECO:0007669"/>
    <property type="project" value="UniProtKB-SubCell"/>
</dbReference>
<dbReference type="HAMAP" id="MF_00148">
    <property type="entry name" value="UDG"/>
    <property type="match status" value="1"/>
</dbReference>
<dbReference type="GO" id="GO:0097510">
    <property type="term" value="P:base-excision repair, AP site formation via deaminated base removal"/>
    <property type="evidence" value="ECO:0007669"/>
    <property type="project" value="TreeGrafter"/>
</dbReference>
<comment type="subcellular location">
    <subcellularLocation>
        <location evidence="9">Cytoplasm</location>
    </subcellularLocation>
</comment>
<dbReference type="Pfam" id="PF03167">
    <property type="entry name" value="UDG"/>
    <property type="match status" value="1"/>
</dbReference>
<dbReference type="PANTHER" id="PTHR11264">
    <property type="entry name" value="URACIL-DNA GLYCOSYLASE"/>
    <property type="match status" value="1"/>
</dbReference>
<evidence type="ECO:0000313" key="13">
    <source>
        <dbReference type="EMBL" id="GBG96584.1"/>
    </source>
</evidence>
<dbReference type="NCBIfam" id="NF003592">
    <property type="entry name" value="PRK05254.1-5"/>
    <property type="match status" value="1"/>
</dbReference>
<keyword evidence="8 9" id="KW-0234">DNA repair</keyword>
<feature type="active site" description="Proton acceptor" evidence="9 10">
    <location>
        <position position="58"/>
    </location>
</feature>
<dbReference type="SUPFAM" id="SSF52141">
    <property type="entry name" value="Uracil-DNA glycosylase-like"/>
    <property type="match status" value="1"/>
</dbReference>
<protein>
    <recommendedName>
        <fullName evidence="5 9">Uracil-DNA glycosylase</fullName>
        <shortName evidence="9">UDG</shortName>
        <ecNumber evidence="4 9">3.2.2.27</ecNumber>
    </recommendedName>
</protein>
<evidence type="ECO:0000256" key="1">
    <source>
        <dbReference type="ARBA" id="ARBA00001400"/>
    </source>
</evidence>
<dbReference type="EMBL" id="BFFO01000003">
    <property type="protein sequence ID" value="GBG96584.1"/>
    <property type="molecule type" value="Genomic_DNA"/>
</dbReference>
<dbReference type="OrthoDB" id="9804372at2"/>
<dbReference type="AlphaFoldDB" id="A0A2R5HET8"/>
<comment type="caution">
    <text evidence="13">The sequence shown here is derived from an EMBL/GenBank/DDBJ whole genome shotgun (WGS) entry which is preliminary data.</text>
</comment>
<dbReference type="InterPro" id="IPR002043">
    <property type="entry name" value="UDG_fam1"/>
</dbReference>
<dbReference type="InterPro" id="IPR036895">
    <property type="entry name" value="Uracil-DNA_glycosylase-like_sf"/>
</dbReference>
<evidence type="ECO:0000256" key="10">
    <source>
        <dbReference type="PROSITE-ProRule" id="PRU10072"/>
    </source>
</evidence>
<dbReference type="InterPro" id="IPR005122">
    <property type="entry name" value="Uracil-DNA_glycosylase-like"/>
</dbReference>
<comment type="similarity">
    <text evidence="3 9 11">Belongs to the uracil-DNA glycosylase (UDG) superfamily. UNG family.</text>
</comment>
<dbReference type="NCBIfam" id="NF003589">
    <property type="entry name" value="PRK05254.1-2"/>
    <property type="match status" value="1"/>
</dbReference>
<dbReference type="SMART" id="SM00987">
    <property type="entry name" value="UreE_C"/>
    <property type="match status" value="1"/>
</dbReference>
<comment type="function">
    <text evidence="2 9 11">Excises uracil residues from the DNA which can arise as a result of misincorporation of dUMP residues by DNA polymerase or due to deamination of cytosine.</text>
</comment>
<dbReference type="NCBIfam" id="TIGR00628">
    <property type="entry name" value="ung"/>
    <property type="match status" value="1"/>
</dbReference>
<evidence type="ECO:0000256" key="5">
    <source>
        <dbReference type="ARBA" id="ARBA00018429"/>
    </source>
</evidence>
<dbReference type="Gene3D" id="3.40.470.10">
    <property type="entry name" value="Uracil-DNA glycosylase-like domain"/>
    <property type="match status" value="1"/>
</dbReference>
<dbReference type="Proteomes" id="UP000245021">
    <property type="component" value="Unassembled WGS sequence"/>
</dbReference>
<proteinExistence type="inferred from homology"/>
<accession>A0A2R5HET8</accession>
<dbReference type="SMART" id="SM00986">
    <property type="entry name" value="UDG"/>
    <property type="match status" value="1"/>
</dbReference>
<dbReference type="CDD" id="cd10027">
    <property type="entry name" value="UDG-F1-like"/>
    <property type="match status" value="1"/>
</dbReference>